<dbReference type="Proteomes" id="UP000464314">
    <property type="component" value="Chromosome"/>
</dbReference>
<dbReference type="CDD" id="cd05828">
    <property type="entry name" value="Sortase_D_1"/>
    <property type="match status" value="1"/>
</dbReference>
<feature type="transmembrane region" description="Helical" evidence="3">
    <location>
        <begin position="16"/>
        <end position="35"/>
    </location>
</feature>
<dbReference type="InterPro" id="IPR023365">
    <property type="entry name" value="Sortase_dom-sf"/>
</dbReference>
<dbReference type="KEGG" id="anr:Ana3638_03575"/>
<gene>
    <name evidence="4" type="ORF">Ana3638_03575</name>
</gene>
<dbReference type="Pfam" id="PF04203">
    <property type="entry name" value="Sortase"/>
    <property type="match status" value="1"/>
</dbReference>
<feature type="active site" description="Proton donor/acceptor" evidence="2">
    <location>
        <position position="137"/>
    </location>
</feature>
<keyword evidence="3" id="KW-0472">Membrane</keyword>
<keyword evidence="3" id="KW-1133">Transmembrane helix</keyword>
<evidence type="ECO:0000256" key="1">
    <source>
        <dbReference type="ARBA" id="ARBA00022801"/>
    </source>
</evidence>
<evidence type="ECO:0000256" key="3">
    <source>
        <dbReference type="SAM" id="Phobius"/>
    </source>
</evidence>
<accession>A0A6P1THR5</accession>
<keyword evidence="5" id="KW-1185">Reference proteome</keyword>
<dbReference type="RefSeq" id="WP_161836809.1">
    <property type="nucleotide sequence ID" value="NZ_CP048000.1"/>
</dbReference>
<dbReference type="InterPro" id="IPR005754">
    <property type="entry name" value="Sortase"/>
</dbReference>
<dbReference type="AlphaFoldDB" id="A0A6P1THR5"/>
<name>A0A6P1THR5_9FIRM</name>
<organism evidence="4 5">
    <name type="scientific">Anaerocolumna sedimenticola</name>
    <dbReference type="NCBI Taxonomy" id="2696063"/>
    <lineage>
        <taxon>Bacteria</taxon>
        <taxon>Bacillati</taxon>
        <taxon>Bacillota</taxon>
        <taxon>Clostridia</taxon>
        <taxon>Lachnospirales</taxon>
        <taxon>Lachnospiraceae</taxon>
        <taxon>Anaerocolumna</taxon>
    </lineage>
</organism>
<dbReference type="NCBIfam" id="TIGR01076">
    <property type="entry name" value="sortase_fam"/>
    <property type="match status" value="1"/>
</dbReference>
<dbReference type="InterPro" id="IPR041999">
    <property type="entry name" value="Sortase_D_1"/>
</dbReference>
<feature type="active site" description="Acyl-thioester intermediate" evidence="2">
    <location>
        <position position="195"/>
    </location>
</feature>
<evidence type="ECO:0000256" key="2">
    <source>
        <dbReference type="PIRSR" id="PIRSR605754-1"/>
    </source>
</evidence>
<dbReference type="SUPFAM" id="SSF63817">
    <property type="entry name" value="Sortase"/>
    <property type="match status" value="1"/>
</dbReference>
<keyword evidence="1" id="KW-0378">Hydrolase</keyword>
<dbReference type="GO" id="GO:0016787">
    <property type="term" value="F:hydrolase activity"/>
    <property type="evidence" value="ECO:0007669"/>
    <property type="project" value="UniProtKB-KW"/>
</dbReference>
<keyword evidence="3" id="KW-0812">Transmembrane</keyword>
<evidence type="ECO:0000313" key="4">
    <source>
        <dbReference type="EMBL" id="QHQ59973.1"/>
    </source>
</evidence>
<reference evidence="4 5" key="1">
    <citation type="submission" date="2020-01" db="EMBL/GenBank/DDBJ databases">
        <title>Genome analysis of Anaerocolumna sp. CBA3638.</title>
        <authorList>
            <person name="Kim J."/>
            <person name="Roh S.W."/>
        </authorList>
    </citation>
    <scope>NUCLEOTIDE SEQUENCE [LARGE SCALE GENOMIC DNA]</scope>
    <source>
        <strain evidence="4 5">CBA3638</strain>
    </source>
</reference>
<proteinExistence type="predicted"/>
<protein>
    <submittedName>
        <fullName evidence="4">Sortase</fullName>
    </submittedName>
</protein>
<sequence length="224" mass="25377">MSKHTKRHRIHNVTKYFYIPLLYTVIGYSLIYMAGRPVVDMVSSVAGMVFTNSTPKFTSELDSIYNENSVKAVDYIQNKEVQLPEYETLYANLTCERVNLKAPVYFGDSDKVLKKGVGQYIGSFIPGNNKPILIGGHDSTYFEPLESVKEGDMLVITTNYGIYNYKVTHMEIKSAADTSAYNLNQDKEELILYTCYPFGAVVGIKNQRYFVYADKASGPEIVYK</sequence>
<dbReference type="EMBL" id="CP048000">
    <property type="protein sequence ID" value="QHQ59973.1"/>
    <property type="molecule type" value="Genomic_DNA"/>
</dbReference>
<evidence type="ECO:0000313" key="5">
    <source>
        <dbReference type="Proteomes" id="UP000464314"/>
    </source>
</evidence>
<dbReference type="Gene3D" id="2.40.260.10">
    <property type="entry name" value="Sortase"/>
    <property type="match status" value="1"/>
</dbReference>